<keyword evidence="3" id="KW-1185">Reference proteome</keyword>
<accession>A0AAN9JPM3</accession>
<organism evidence="2 3">
    <name type="scientific">Clitoria ternatea</name>
    <name type="common">Butterfly pea</name>
    <dbReference type="NCBI Taxonomy" id="43366"/>
    <lineage>
        <taxon>Eukaryota</taxon>
        <taxon>Viridiplantae</taxon>
        <taxon>Streptophyta</taxon>
        <taxon>Embryophyta</taxon>
        <taxon>Tracheophyta</taxon>
        <taxon>Spermatophyta</taxon>
        <taxon>Magnoliopsida</taxon>
        <taxon>eudicotyledons</taxon>
        <taxon>Gunneridae</taxon>
        <taxon>Pentapetalae</taxon>
        <taxon>rosids</taxon>
        <taxon>fabids</taxon>
        <taxon>Fabales</taxon>
        <taxon>Fabaceae</taxon>
        <taxon>Papilionoideae</taxon>
        <taxon>50 kb inversion clade</taxon>
        <taxon>NPAAA clade</taxon>
        <taxon>indigoferoid/millettioid clade</taxon>
        <taxon>Phaseoleae</taxon>
        <taxon>Clitoria</taxon>
    </lineage>
</organism>
<proteinExistence type="predicted"/>
<keyword evidence="1" id="KW-1133">Transmembrane helix</keyword>
<feature type="transmembrane region" description="Helical" evidence="1">
    <location>
        <begin position="162"/>
        <end position="184"/>
    </location>
</feature>
<sequence>MLSTQKMETVGSRFSRASSHCGTPFMFSGPVRKWKKKWVHVTPSSFHNTYHSHYHNTTITNNANASFRLFLCRWTPTTVDDAFNNLSDEPPRRKFYYTPVSLCHGGSDGLHGYVLSLDHVVVDIVRVTMIAILIMLAFCIIALLSAFAFHDNRLQKLFVGSVGLGVSVAMYASTLVAIVSHLCLSSTNNRGIKRF</sequence>
<gene>
    <name evidence="2" type="ORF">RJT34_12868</name>
</gene>
<dbReference type="AlphaFoldDB" id="A0AAN9JPM3"/>
<dbReference type="EMBL" id="JAYKXN010000003">
    <property type="protein sequence ID" value="KAK7301991.1"/>
    <property type="molecule type" value="Genomic_DNA"/>
</dbReference>
<keyword evidence="1" id="KW-0472">Membrane</keyword>
<comment type="caution">
    <text evidence="2">The sequence shown here is derived from an EMBL/GenBank/DDBJ whole genome shotgun (WGS) entry which is preliminary data.</text>
</comment>
<evidence type="ECO:0000313" key="3">
    <source>
        <dbReference type="Proteomes" id="UP001359559"/>
    </source>
</evidence>
<dbReference type="PANTHER" id="PTHR34572">
    <property type="entry name" value="GOLGIN FAMILY A PROTEIN"/>
    <property type="match status" value="1"/>
</dbReference>
<protein>
    <submittedName>
        <fullName evidence="2">Uncharacterized protein</fullName>
    </submittedName>
</protein>
<keyword evidence="1" id="KW-0812">Transmembrane</keyword>
<evidence type="ECO:0000256" key="1">
    <source>
        <dbReference type="SAM" id="Phobius"/>
    </source>
</evidence>
<reference evidence="2 3" key="1">
    <citation type="submission" date="2024-01" db="EMBL/GenBank/DDBJ databases">
        <title>The genomes of 5 underutilized Papilionoideae crops provide insights into root nodulation and disease resistance.</title>
        <authorList>
            <person name="Yuan L."/>
        </authorList>
    </citation>
    <scope>NUCLEOTIDE SEQUENCE [LARGE SCALE GENOMIC DNA]</scope>
    <source>
        <strain evidence="2">LY-2023</strain>
        <tissue evidence="2">Leaf</tissue>
    </source>
</reference>
<dbReference type="PANTHER" id="PTHR34572:SF8">
    <property type="entry name" value="(RAPE) HYPOTHETICAL PROTEIN"/>
    <property type="match status" value="1"/>
</dbReference>
<name>A0AAN9JPM3_CLITE</name>
<dbReference type="Proteomes" id="UP001359559">
    <property type="component" value="Unassembled WGS sequence"/>
</dbReference>
<evidence type="ECO:0000313" key="2">
    <source>
        <dbReference type="EMBL" id="KAK7301991.1"/>
    </source>
</evidence>
<feature type="transmembrane region" description="Helical" evidence="1">
    <location>
        <begin position="127"/>
        <end position="150"/>
    </location>
</feature>